<feature type="chain" id="PRO_5002544666" evidence="2">
    <location>
        <begin position="25"/>
        <end position="405"/>
    </location>
</feature>
<accession>A0A0G2GJM0</accession>
<sequence length="405" mass="40674">MVVSHKMAGLLAAVSSVLFTSVHGHMIMKTPVPYSTDSLNNSPLSADGSDFPCKLRSNAFDVVTENKMAIGESQTLSFTGSAVHGGGSCQLSLTKDREPTADSSFEVIHSIEGGCPSNVSGNLDADPNGSGAATFEFSIPDGIATGEYTLAWTWFNKVGNREMYMNCAPVTVSSGSSKRDNIKAPISKIRATSFPSMFVANIEGVSNGCATTEGVDTVFPNPGSSVDKEDSSLNPNFGPPTGCTDSSSSSGSSDSSSADSSTATVASTSAASASAGVFATGTASAAAVSVTSATASSPAATASAVSSGVSPASNTSSASSSTSTSSSSSGSSQSGACSDEGAYACANDGSSFQRCASGQWSASIQMATGTSCTPGTSDTLTTNATKLKREVRHGHVRKSSHAWGI</sequence>
<feature type="signal peptide" evidence="2">
    <location>
        <begin position="1"/>
        <end position="24"/>
    </location>
</feature>
<dbReference type="Gene3D" id="2.70.50.70">
    <property type="match status" value="1"/>
</dbReference>
<dbReference type="AlphaFoldDB" id="A0A0G2GJM0"/>
<reference evidence="3 4" key="1">
    <citation type="submission" date="2015-05" db="EMBL/GenBank/DDBJ databases">
        <title>Distinctive expansion of gene families associated with plant cell wall degradation and secondary metabolism in the genomes of grapevine trunk pathogens.</title>
        <authorList>
            <person name="Lawrence D.P."/>
            <person name="Travadon R."/>
            <person name="Rolshausen P.E."/>
            <person name="Baumgartner K."/>
        </authorList>
    </citation>
    <scope>NUCLEOTIDE SEQUENCE [LARGE SCALE GENOMIC DNA]</scope>
    <source>
        <strain evidence="3">UCRPC4</strain>
    </source>
</reference>
<evidence type="ECO:0000256" key="1">
    <source>
        <dbReference type="SAM" id="MobiDB-lite"/>
    </source>
</evidence>
<proteinExistence type="predicted"/>
<evidence type="ECO:0000313" key="4">
    <source>
        <dbReference type="Proteomes" id="UP000053317"/>
    </source>
</evidence>
<dbReference type="PANTHER" id="PTHR36182">
    <property type="entry name" value="PROTEIN, PUTATIVE (AFU_ORTHOLOGUE AFUA_6G10930)-RELATED"/>
    <property type="match status" value="1"/>
</dbReference>
<protein>
    <submittedName>
        <fullName evidence="3">Putative dna-directed rna polymerase</fullName>
    </submittedName>
</protein>
<keyword evidence="4" id="KW-1185">Reference proteome</keyword>
<gene>
    <name evidence="3" type="ORF">UCRPC4_g02795</name>
</gene>
<reference evidence="3 4" key="2">
    <citation type="submission" date="2015-05" db="EMBL/GenBank/DDBJ databases">
        <authorList>
            <person name="Morales-Cruz A."/>
            <person name="Amrine K.C."/>
            <person name="Cantu D."/>
        </authorList>
    </citation>
    <scope>NUCLEOTIDE SEQUENCE [LARGE SCALE GENOMIC DNA]</scope>
    <source>
        <strain evidence="3">UCRPC4</strain>
    </source>
</reference>
<feature type="region of interest" description="Disordered" evidence="1">
    <location>
        <begin position="216"/>
        <end position="261"/>
    </location>
</feature>
<keyword evidence="2" id="KW-0732">Signal</keyword>
<dbReference type="EMBL" id="LCWF01000065">
    <property type="protein sequence ID" value="KKY23698.1"/>
    <property type="molecule type" value="Genomic_DNA"/>
</dbReference>
<name>A0A0G2GJM0_PHACM</name>
<evidence type="ECO:0000256" key="2">
    <source>
        <dbReference type="SAM" id="SignalP"/>
    </source>
</evidence>
<dbReference type="OrthoDB" id="2342176at2759"/>
<dbReference type="GO" id="GO:0000428">
    <property type="term" value="C:DNA-directed RNA polymerase complex"/>
    <property type="evidence" value="ECO:0007669"/>
    <property type="project" value="UniProtKB-KW"/>
</dbReference>
<organism evidence="3 4">
    <name type="scientific">Phaeomoniella chlamydospora</name>
    <name type="common">Phaeoacremonium chlamydosporum</name>
    <dbReference type="NCBI Taxonomy" id="158046"/>
    <lineage>
        <taxon>Eukaryota</taxon>
        <taxon>Fungi</taxon>
        <taxon>Dikarya</taxon>
        <taxon>Ascomycota</taxon>
        <taxon>Pezizomycotina</taxon>
        <taxon>Eurotiomycetes</taxon>
        <taxon>Chaetothyriomycetidae</taxon>
        <taxon>Phaeomoniellales</taxon>
        <taxon>Phaeomoniellaceae</taxon>
        <taxon>Phaeomoniella</taxon>
    </lineage>
</organism>
<feature type="region of interest" description="Disordered" evidence="1">
    <location>
        <begin position="304"/>
        <end position="333"/>
    </location>
</feature>
<feature type="compositionally biased region" description="Low complexity" evidence="1">
    <location>
        <begin position="244"/>
        <end position="261"/>
    </location>
</feature>
<dbReference type="Proteomes" id="UP000053317">
    <property type="component" value="Unassembled WGS sequence"/>
</dbReference>
<keyword evidence="3" id="KW-0804">Transcription</keyword>
<dbReference type="PANTHER" id="PTHR36182:SF2">
    <property type="entry name" value="LYTIC POLYSACCHARIDE MONOOXYGENASE"/>
    <property type="match status" value="1"/>
</dbReference>
<keyword evidence="3" id="KW-0240">DNA-directed RNA polymerase</keyword>
<comment type="caution">
    <text evidence="3">The sequence shown here is derived from an EMBL/GenBank/DDBJ whole genome shotgun (WGS) entry which is preliminary data.</text>
</comment>
<evidence type="ECO:0000313" key="3">
    <source>
        <dbReference type="EMBL" id="KKY23698.1"/>
    </source>
</evidence>